<feature type="transmembrane region" description="Helical" evidence="8">
    <location>
        <begin position="84"/>
        <end position="107"/>
    </location>
</feature>
<keyword evidence="10" id="KW-1185">Reference proteome</keyword>
<evidence type="ECO:0000256" key="7">
    <source>
        <dbReference type="ARBA" id="ARBA00023136"/>
    </source>
</evidence>
<feature type="transmembrane region" description="Helical" evidence="8">
    <location>
        <begin position="150"/>
        <end position="166"/>
    </location>
</feature>
<feature type="transmembrane region" description="Helical" evidence="8">
    <location>
        <begin position="307"/>
        <end position="323"/>
    </location>
</feature>
<dbReference type="Proteomes" id="UP001079657">
    <property type="component" value="Unassembled WGS sequence"/>
</dbReference>
<keyword evidence="3" id="KW-0813">Transport</keyword>
<feature type="transmembrane region" description="Helical" evidence="8">
    <location>
        <begin position="270"/>
        <end position="295"/>
    </location>
</feature>
<evidence type="ECO:0000256" key="2">
    <source>
        <dbReference type="ARBA" id="ARBA00007998"/>
    </source>
</evidence>
<evidence type="ECO:0000256" key="3">
    <source>
        <dbReference type="ARBA" id="ARBA00022448"/>
    </source>
</evidence>
<evidence type="ECO:0000256" key="1">
    <source>
        <dbReference type="ARBA" id="ARBA00004141"/>
    </source>
</evidence>
<dbReference type="PANTHER" id="PTHR34975:SF2">
    <property type="entry name" value="SPORE GERMINATION PROTEIN A2"/>
    <property type="match status" value="1"/>
</dbReference>
<evidence type="ECO:0000313" key="10">
    <source>
        <dbReference type="Proteomes" id="UP001079657"/>
    </source>
</evidence>
<feature type="transmembrane region" description="Helical" evidence="8">
    <location>
        <begin position="221"/>
        <end position="242"/>
    </location>
</feature>
<dbReference type="Pfam" id="PF03845">
    <property type="entry name" value="Spore_permease"/>
    <property type="match status" value="1"/>
</dbReference>
<accession>A0ABT4CM72</accession>
<feature type="transmembrane region" description="Helical" evidence="8">
    <location>
        <begin position="119"/>
        <end position="138"/>
    </location>
</feature>
<feature type="transmembrane region" description="Helical" evidence="8">
    <location>
        <begin position="335"/>
        <end position="354"/>
    </location>
</feature>
<keyword evidence="4" id="KW-0309">Germination</keyword>
<evidence type="ECO:0000256" key="4">
    <source>
        <dbReference type="ARBA" id="ARBA00022544"/>
    </source>
</evidence>
<comment type="subcellular location">
    <subcellularLocation>
        <location evidence="1">Membrane</location>
        <topology evidence="1">Multi-pass membrane protein</topology>
    </subcellularLocation>
</comment>
<evidence type="ECO:0000313" key="9">
    <source>
        <dbReference type="EMBL" id="MCY6370142.1"/>
    </source>
</evidence>
<keyword evidence="6 8" id="KW-1133">Transmembrane helix</keyword>
<protein>
    <submittedName>
        <fullName evidence="9">GerAB/ArcD/ProY family transporter</fullName>
    </submittedName>
</protein>
<evidence type="ECO:0000256" key="5">
    <source>
        <dbReference type="ARBA" id="ARBA00022692"/>
    </source>
</evidence>
<reference evidence="9" key="1">
    <citation type="submission" date="2022-12" db="EMBL/GenBank/DDBJ databases">
        <authorList>
            <person name="Wang J."/>
        </authorList>
    </citation>
    <scope>NUCLEOTIDE SEQUENCE</scope>
    <source>
        <strain evidence="9">HY-42-06</strain>
    </source>
</reference>
<proteinExistence type="inferred from homology"/>
<evidence type="ECO:0000256" key="8">
    <source>
        <dbReference type="SAM" id="Phobius"/>
    </source>
</evidence>
<dbReference type="PANTHER" id="PTHR34975">
    <property type="entry name" value="SPORE GERMINATION PROTEIN A2"/>
    <property type="match status" value="1"/>
</dbReference>
<keyword evidence="7 8" id="KW-0472">Membrane</keyword>
<gene>
    <name evidence="9" type="ORF">OXH55_05805</name>
</gene>
<feature type="transmembrane region" description="Helical" evidence="8">
    <location>
        <begin position="43"/>
        <end position="64"/>
    </location>
</feature>
<dbReference type="RefSeq" id="WP_268048742.1">
    <property type="nucleotide sequence ID" value="NZ_JAPQES010000001.1"/>
</dbReference>
<feature type="transmembrane region" description="Helical" evidence="8">
    <location>
        <begin position="12"/>
        <end position="31"/>
    </location>
</feature>
<dbReference type="EMBL" id="JAPQES010000001">
    <property type="protein sequence ID" value="MCY6370142.1"/>
    <property type="molecule type" value="Genomic_DNA"/>
</dbReference>
<keyword evidence="5 8" id="KW-0812">Transmembrane</keyword>
<comment type="caution">
    <text evidence="9">The sequence shown here is derived from an EMBL/GenBank/DDBJ whole genome shotgun (WGS) entry which is preliminary data.</text>
</comment>
<name>A0ABT4CM72_9CLOT</name>
<dbReference type="InterPro" id="IPR004761">
    <property type="entry name" value="Spore_GerAB"/>
</dbReference>
<evidence type="ECO:0000256" key="6">
    <source>
        <dbReference type="ARBA" id="ARBA00022989"/>
    </source>
</evidence>
<dbReference type="NCBIfam" id="TIGR00912">
    <property type="entry name" value="2A0309"/>
    <property type="match status" value="1"/>
</dbReference>
<organism evidence="9 10">
    <name type="scientific">Clostridium ganghwense</name>
    <dbReference type="NCBI Taxonomy" id="312089"/>
    <lineage>
        <taxon>Bacteria</taxon>
        <taxon>Bacillati</taxon>
        <taxon>Bacillota</taxon>
        <taxon>Clostridia</taxon>
        <taxon>Eubacteriales</taxon>
        <taxon>Clostridiaceae</taxon>
        <taxon>Clostridium</taxon>
    </lineage>
</organism>
<comment type="similarity">
    <text evidence="2">Belongs to the amino acid-polyamine-organocation (APC) superfamily. Spore germination protein (SGP) (TC 2.A.3.9) family.</text>
</comment>
<sequence length="358" mass="41089">MMSKSKNESLTPSQFIFVIYGSLLGIGFLAFPNSLVKISQQDAWISTIIGVIYPLYISLMCIYISKKYPNHNILFLSKKYFGNFLGNILNLLFCIPFIVIGLSLTSGYANIMLVYSTKFLTPLKLIIVITAVCLYSSYKGISLIGKICEIIFYITLPFLLIPLLTLKKSSILNIFPILGSGITNILKGSIDTMYSYIGLEFILLIHPYMNDKSKLKSSSLIGVFLTMLLYVWIVFITIYYFGIDVTSKNLWPFLAALEIIDIPMINNFRYFFILSWSFLLFRCLTIYHFAIVYILKDFMKKTDVKKIYFFIFPIFVFLSTFLTNELTRRNFLGKVTPIMVIFLVIYVSSIALLVRIKG</sequence>